<keyword evidence="3 6" id="KW-0812">Transmembrane</keyword>
<dbReference type="InterPro" id="IPR000620">
    <property type="entry name" value="EamA_dom"/>
</dbReference>
<feature type="transmembrane region" description="Helical" evidence="6">
    <location>
        <begin position="36"/>
        <end position="53"/>
    </location>
</feature>
<dbReference type="OrthoDB" id="8478503at2"/>
<feature type="transmembrane region" description="Helical" evidence="6">
    <location>
        <begin position="244"/>
        <end position="263"/>
    </location>
</feature>
<dbReference type="KEGG" id="cid:P73_0294"/>
<dbReference type="EMBL" id="CP004393">
    <property type="protein sequence ID" value="AJE45009.1"/>
    <property type="molecule type" value="Genomic_DNA"/>
</dbReference>
<evidence type="ECO:0000313" key="8">
    <source>
        <dbReference type="EMBL" id="AJE45009.1"/>
    </source>
</evidence>
<feature type="transmembrane region" description="Helical" evidence="6">
    <location>
        <begin position="98"/>
        <end position="115"/>
    </location>
</feature>
<evidence type="ECO:0000259" key="7">
    <source>
        <dbReference type="Pfam" id="PF00892"/>
    </source>
</evidence>
<dbReference type="PANTHER" id="PTHR22911:SF6">
    <property type="entry name" value="SOLUTE CARRIER FAMILY 35 MEMBER G1"/>
    <property type="match status" value="1"/>
</dbReference>
<feature type="transmembrane region" description="Helical" evidence="6">
    <location>
        <begin position="155"/>
        <end position="174"/>
    </location>
</feature>
<dbReference type="SUPFAM" id="SSF103481">
    <property type="entry name" value="Multidrug resistance efflux transporter EmrE"/>
    <property type="match status" value="2"/>
</dbReference>
<evidence type="ECO:0000256" key="5">
    <source>
        <dbReference type="ARBA" id="ARBA00023136"/>
    </source>
</evidence>
<reference evidence="8 9" key="1">
    <citation type="journal article" date="2014" name="Int. J. Syst. Evol. Microbiol.">
        <title>Celeribacter indicus sp. nov., a polycyclic aromatic hydrocarbon-degrading bacterium from deep-sea sediment and reclassification of Huaishuia halophila as Celeribacter halophilus comb. nov.</title>
        <authorList>
            <person name="Lai Q."/>
            <person name="Cao J."/>
            <person name="Yuan J."/>
            <person name="Li F."/>
            <person name="Shao Z."/>
        </authorList>
    </citation>
    <scope>NUCLEOTIDE SEQUENCE [LARGE SCALE GENOMIC DNA]</scope>
    <source>
        <strain evidence="8">P73</strain>
    </source>
</reference>
<dbReference type="RefSeq" id="WP_043868154.1">
    <property type="nucleotide sequence ID" value="NZ_CP004393.1"/>
</dbReference>
<keyword evidence="9" id="KW-1185">Reference proteome</keyword>
<evidence type="ECO:0000313" key="9">
    <source>
        <dbReference type="Proteomes" id="UP000031521"/>
    </source>
</evidence>
<gene>
    <name evidence="8" type="ORF">P73_0294</name>
</gene>
<evidence type="ECO:0000256" key="6">
    <source>
        <dbReference type="SAM" id="Phobius"/>
    </source>
</evidence>
<dbReference type="STRING" id="1208324.P73_0294"/>
<evidence type="ECO:0000256" key="2">
    <source>
        <dbReference type="ARBA" id="ARBA00009853"/>
    </source>
</evidence>
<dbReference type="HOGENOM" id="CLU_032828_0_0_5"/>
<evidence type="ECO:0000256" key="3">
    <source>
        <dbReference type="ARBA" id="ARBA00022692"/>
    </source>
</evidence>
<proteinExistence type="inferred from homology"/>
<dbReference type="PANTHER" id="PTHR22911">
    <property type="entry name" value="ACYL-MALONYL CONDENSING ENZYME-RELATED"/>
    <property type="match status" value="1"/>
</dbReference>
<keyword evidence="5 6" id="KW-0472">Membrane</keyword>
<accession>A0A0B5DP87</accession>
<comment type="similarity">
    <text evidence="2">Belongs to the drug/metabolite transporter (DMT) superfamily. 10 TMS drug/metabolite exporter (DME) (TC 2.A.7.3) family.</text>
</comment>
<name>A0A0B5DP87_9RHOB</name>
<evidence type="ECO:0000256" key="1">
    <source>
        <dbReference type="ARBA" id="ARBA00004141"/>
    </source>
</evidence>
<dbReference type="Proteomes" id="UP000031521">
    <property type="component" value="Chromosome"/>
</dbReference>
<feature type="transmembrane region" description="Helical" evidence="6">
    <location>
        <begin position="122"/>
        <end position="143"/>
    </location>
</feature>
<protein>
    <recommendedName>
        <fullName evidence="7">EamA domain-containing protein</fullName>
    </recommendedName>
</protein>
<feature type="domain" description="EamA" evidence="7">
    <location>
        <begin position="5"/>
        <end position="138"/>
    </location>
</feature>
<feature type="transmembrane region" description="Helical" evidence="6">
    <location>
        <begin position="211"/>
        <end position="232"/>
    </location>
</feature>
<dbReference type="GO" id="GO:0016020">
    <property type="term" value="C:membrane"/>
    <property type="evidence" value="ECO:0007669"/>
    <property type="project" value="UniProtKB-SubCell"/>
</dbReference>
<keyword evidence="4 6" id="KW-1133">Transmembrane helix</keyword>
<dbReference type="Pfam" id="PF00892">
    <property type="entry name" value="EamA"/>
    <property type="match status" value="2"/>
</dbReference>
<feature type="domain" description="EamA" evidence="7">
    <location>
        <begin position="155"/>
        <end position="284"/>
    </location>
</feature>
<feature type="transmembrane region" description="Helical" evidence="6">
    <location>
        <begin position="269"/>
        <end position="287"/>
    </location>
</feature>
<dbReference type="AlphaFoldDB" id="A0A0B5DP87"/>
<feature type="transmembrane region" description="Helical" evidence="6">
    <location>
        <begin position="74"/>
        <end position="92"/>
    </location>
</feature>
<organism evidence="8 9">
    <name type="scientific">Celeribacter indicus</name>
    <dbReference type="NCBI Taxonomy" id="1208324"/>
    <lineage>
        <taxon>Bacteria</taxon>
        <taxon>Pseudomonadati</taxon>
        <taxon>Pseudomonadota</taxon>
        <taxon>Alphaproteobacteria</taxon>
        <taxon>Rhodobacterales</taxon>
        <taxon>Roseobacteraceae</taxon>
        <taxon>Celeribacter</taxon>
    </lineage>
</organism>
<feature type="transmembrane region" description="Helical" evidence="6">
    <location>
        <begin position="186"/>
        <end position="205"/>
    </location>
</feature>
<dbReference type="InterPro" id="IPR037185">
    <property type="entry name" value="EmrE-like"/>
</dbReference>
<evidence type="ECO:0000256" key="4">
    <source>
        <dbReference type="ARBA" id="ARBA00022989"/>
    </source>
</evidence>
<sequence length="305" mass="33074">MNPLRGIGLKLASVTCFVIMAALVKAASVEVPPGETVFFRSLFTLPIIFIWLARRHEFAAGLKVRSPMGHVWRGMIGATTMFLNFFALSLLPLPEATAIGYAAPLLLVVFAAMFAGETVRFFRFTAVVAGLAGVVIVMLPRITMLDGVPDPREQLGVTVALGGACLSAIVQLHVRNMVRTESTTSIVFWFSVSCTVAGLFTLPFSEWVVPSPYYATLLVLAGLIGGVGQVFLTSCYRYADASLIAPFEYASMIFALVIGYVVFGEVPTRAMMVGAVIVIAAGIAIIWRERQLGLNDERRKRTETL</sequence>
<comment type="subcellular location">
    <subcellularLocation>
        <location evidence="1">Membrane</location>
        <topology evidence="1">Multi-pass membrane protein</topology>
    </subcellularLocation>
</comment>